<feature type="compositionally biased region" description="Low complexity" evidence="1">
    <location>
        <begin position="636"/>
        <end position="651"/>
    </location>
</feature>
<feature type="compositionally biased region" description="Polar residues" evidence="1">
    <location>
        <begin position="601"/>
        <end position="614"/>
    </location>
</feature>
<protein>
    <submittedName>
        <fullName evidence="2">Uncharacterized protein</fullName>
    </submittedName>
</protein>
<proteinExistence type="predicted"/>
<evidence type="ECO:0000256" key="1">
    <source>
        <dbReference type="SAM" id="MobiDB-lite"/>
    </source>
</evidence>
<evidence type="ECO:0000313" key="2">
    <source>
        <dbReference type="EMBL" id="PAV74987.1"/>
    </source>
</evidence>
<feature type="region of interest" description="Disordered" evidence="1">
    <location>
        <begin position="260"/>
        <end position="280"/>
    </location>
</feature>
<dbReference type="EMBL" id="LIAE01008246">
    <property type="protein sequence ID" value="PAV74987.1"/>
    <property type="molecule type" value="Genomic_DNA"/>
</dbReference>
<feature type="compositionally biased region" description="Basic and acidic residues" evidence="1">
    <location>
        <begin position="652"/>
        <end position="671"/>
    </location>
</feature>
<feature type="region of interest" description="Disordered" evidence="1">
    <location>
        <begin position="494"/>
        <end position="522"/>
    </location>
</feature>
<accession>A0A2A2KM71</accession>
<feature type="compositionally biased region" description="Basic and acidic residues" evidence="1">
    <location>
        <begin position="618"/>
        <end position="635"/>
    </location>
</feature>
<organism evidence="2 3">
    <name type="scientific">Diploscapter pachys</name>
    <dbReference type="NCBI Taxonomy" id="2018661"/>
    <lineage>
        <taxon>Eukaryota</taxon>
        <taxon>Metazoa</taxon>
        <taxon>Ecdysozoa</taxon>
        <taxon>Nematoda</taxon>
        <taxon>Chromadorea</taxon>
        <taxon>Rhabditida</taxon>
        <taxon>Rhabditina</taxon>
        <taxon>Rhabditomorpha</taxon>
        <taxon>Rhabditoidea</taxon>
        <taxon>Rhabditidae</taxon>
        <taxon>Diploscapter</taxon>
    </lineage>
</organism>
<sequence>MKSDDGQSNDTPRSSEPPPVLSPAPFIASTAALIAFDPKTRQVLVLDDSDFVNGVEKDSTIEHEGRVLTILEKCSSREEATRISKLKAASMGAIGVDGCNYEESNDSSCMDRIDGLDEEEEEEEDETDNTMVEISNQSSNMNPASQLSDVFDSSGGNGNAAFRELLTMVLTDIDSDIRKLLQRQQSLREVLIKHIGTGSDGRILETFEPRPERLFVPTSKATARPSSLPSQQDVSYLQRLIEQRGQKRLYNEDEEEVTIRNHFKRPRVEGGSQQTGSAQGVQIGRAGDVLRYPYVSKEIEEEIYQQCRDSSSLYAQKLGRLLFADSLHLYFKDQDPKRRQWIHEAVDFRFPSEDKASQLLKWKNARWQIHSLSFRIFEFSALRSIRICACPIRIMIREMEGRSPTLTCLPRSSRKSSTVSPATRSSTLNLWLSASSRSRSTDSLKIRTQRRRSGCVSVWTNDSLWRTKSNAISDGRSVQWPAIGTEPKCCPRMGLKPNTPISPSRRKRTVSRRQKASRTFTPRKWPNSFSPLLLIFSSRLAFKAVQKLSSPSFQDQDLGKRNWLHRILDKRFPTPDKFDQTAKWKSCTSAINKTAYRYADQKQNSSSPSVNSRQLAAPEREKQKETKETNSEKENSTGTSSAAIAGSSTRTTSREKEKEKEKDAHGKRESSRIQGKTKKEKVESYTSYPYITETEELQIFEKTNGNLAKYAKELTRIIFNDTLHLYFKVSFRRRNTR</sequence>
<feature type="compositionally biased region" description="Polar residues" evidence="1">
    <location>
        <begin position="1"/>
        <end position="14"/>
    </location>
</feature>
<feature type="compositionally biased region" description="Basic residues" evidence="1">
    <location>
        <begin position="504"/>
        <end position="516"/>
    </location>
</feature>
<dbReference type="OrthoDB" id="5783282at2759"/>
<feature type="compositionally biased region" description="Polar residues" evidence="1">
    <location>
        <begin position="271"/>
        <end position="280"/>
    </location>
</feature>
<reference evidence="2 3" key="1">
    <citation type="journal article" date="2017" name="Curr. Biol.">
        <title>Genome architecture and evolution of a unichromosomal asexual nematode.</title>
        <authorList>
            <person name="Fradin H."/>
            <person name="Zegar C."/>
            <person name="Gutwein M."/>
            <person name="Lucas J."/>
            <person name="Kovtun M."/>
            <person name="Corcoran D."/>
            <person name="Baugh L.R."/>
            <person name="Kiontke K."/>
            <person name="Gunsalus K."/>
            <person name="Fitch D.H."/>
            <person name="Piano F."/>
        </authorList>
    </citation>
    <scope>NUCLEOTIDE SEQUENCE [LARGE SCALE GENOMIC DNA]</scope>
    <source>
        <strain evidence="2">PF1309</strain>
    </source>
</reference>
<feature type="region of interest" description="Disordered" evidence="1">
    <location>
        <begin position="1"/>
        <end position="24"/>
    </location>
</feature>
<dbReference type="Proteomes" id="UP000218231">
    <property type="component" value="Unassembled WGS sequence"/>
</dbReference>
<comment type="caution">
    <text evidence="2">The sequence shown here is derived from an EMBL/GenBank/DDBJ whole genome shotgun (WGS) entry which is preliminary data.</text>
</comment>
<name>A0A2A2KM71_9BILA</name>
<keyword evidence="3" id="KW-1185">Reference proteome</keyword>
<gene>
    <name evidence="2" type="ORF">WR25_10192</name>
</gene>
<evidence type="ECO:0000313" key="3">
    <source>
        <dbReference type="Proteomes" id="UP000218231"/>
    </source>
</evidence>
<feature type="region of interest" description="Disordered" evidence="1">
    <location>
        <begin position="599"/>
        <end position="680"/>
    </location>
</feature>
<dbReference type="AlphaFoldDB" id="A0A2A2KM71"/>